<feature type="transmembrane region" description="Helical" evidence="1">
    <location>
        <begin position="77"/>
        <end position="98"/>
    </location>
</feature>
<name>A0A7S4QWE8_9DINO</name>
<proteinExistence type="predicted"/>
<accession>A0A7S4QWE8</accession>
<feature type="transmembrane region" description="Helical" evidence="1">
    <location>
        <begin position="259"/>
        <end position="282"/>
    </location>
</feature>
<dbReference type="AlphaFoldDB" id="A0A7S4QWE8"/>
<sequence>MEPLQASMGPPRPQNFHTISLALLIVPPAFIFLSISVFMVFLPHSAQAVIWVAVAVCLLISLIFMSVRKSQRDGPNFWLCLGCLCLLATTSAAAAGAYNWRSHVARYWAYAGQRAYSNVLPGEPALSHADAGSLAFSVDARLDLARAAAHRSEGGRLFCVAPVLGRAPQEAVQYWAAGVGCCQPSGSSFSCGAARSDRARGGLVYLQAGRFSSGDLSGFRRAAKAASAAHGLVLSPDALFVRWAEDPEQAEGGLWIDGIRFLVCSILVHFAFSLVAGAMLHCCRRAPQKSKLEDRRLTH</sequence>
<protein>
    <submittedName>
        <fullName evidence="2">Uncharacterized protein</fullName>
    </submittedName>
</protein>
<keyword evidence="1" id="KW-0472">Membrane</keyword>
<evidence type="ECO:0000313" key="2">
    <source>
        <dbReference type="EMBL" id="CAE4596076.1"/>
    </source>
</evidence>
<keyword evidence="1" id="KW-1133">Transmembrane helix</keyword>
<feature type="transmembrane region" description="Helical" evidence="1">
    <location>
        <begin position="48"/>
        <end position="65"/>
    </location>
</feature>
<keyword evidence="1" id="KW-0812">Transmembrane</keyword>
<dbReference type="EMBL" id="HBNR01038628">
    <property type="protein sequence ID" value="CAE4596076.1"/>
    <property type="molecule type" value="Transcribed_RNA"/>
</dbReference>
<evidence type="ECO:0000256" key="1">
    <source>
        <dbReference type="SAM" id="Phobius"/>
    </source>
</evidence>
<reference evidence="2" key="1">
    <citation type="submission" date="2021-01" db="EMBL/GenBank/DDBJ databases">
        <authorList>
            <person name="Corre E."/>
            <person name="Pelletier E."/>
            <person name="Niang G."/>
            <person name="Scheremetjew M."/>
            <person name="Finn R."/>
            <person name="Kale V."/>
            <person name="Holt S."/>
            <person name="Cochrane G."/>
            <person name="Meng A."/>
            <person name="Brown T."/>
            <person name="Cohen L."/>
        </authorList>
    </citation>
    <scope>NUCLEOTIDE SEQUENCE</scope>
    <source>
        <strain evidence="2">CCMP3105</strain>
    </source>
</reference>
<gene>
    <name evidence="2" type="ORF">AMON00008_LOCUS26698</name>
</gene>
<feature type="transmembrane region" description="Helical" evidence="1">
    <location>
        <begin position="21"/>
        <end position="42"/>
    </location>
</feature>
<organism evidence="2">
    <name type="scientific">Alexandrium monilatum</name>
    <dbReference type="NCBI Taxonomy" id="311494"/>
    <lineage>
        <taxon>Eukaryota</taxon>
        <taxon>Sar</taxon>
        <taxon>Alveolata</taxon>
        <taxon>Dinophyceae</taxon>
        <taxon>Gonyaulacales</taxon>
        <taxon>Pyrocystaceae</taxon>
        <taxon>Alexandrium</taxon>
    </lineage>
</organism>